<gene>
    <name evidence="2" type="ORF">Pme01_10790</name>
</gene>
<keyword evidence="3" id="KW-1185">Reference proteome</keyword>
<evidence type="ECO:0000256" key="1">
    <source>
        <dbReference type="SAM" id="MobiDB-lite"/>
    </source>
</evidence>
<reference evidence="2" key="1">
    <citation type="submission" date="2021-01" db="EMBL/GenBank/DDBJ databases">
        <title>Whole genome shotgun sequence of Planosporangium mesophilum NBRC 109066.</title>
        <authorList>
            <person name="Komaki H."/>
            <person name="Tamura T."/>
        </authorList>
    </citation>
    <scope>NUCLEOTIDE SEQUENCE</scope>
    <source>
        <strain evidence="2">NBRC 109066</strain>
    </source>
</reference>
<protein>
    <submittedName>
        <fullName evidence="2">Uncharacterized protein</fullName>
    </submittedName>
</protein>
<dbReference type="Proteomes" id="UP000599074">
    <property type="component" value="Unassembled WGS sequence"/>
</dbReference>
<evidence type="ECO:0000313" key="2">
    <source>
        <dbReference type="EMBL" id="GII21482.1"/>
    </source>
</evidence>
<feature type="compositionally biased region" description="Low complexity" evidence="1">
    <location>
        <begin position="34"/>
        <end position="43"/>
    </location>
</feature>
<organism evidence="2 3">
    <name type="scientific">Planosporangium mesophilum</name>
    <dbReference type="NCBI Taxonomy" id="689768"/>
    <lineage>
        <taxon>Bacteria</taxon>
        <taxon>Bacillati</taxon>
        <taxon>Actinomycetota</taxon>
        <taxon>Actinomycetes</taxon>
        <taxon>Micromonosporales</taxon>
        <taxon>Micromonosporaceae</taxon>
        <taxon>Planosporangium</taxon>
    </lineage>
</organism>
<accession>A0A8J3T902</accession>
<name>A0A8J3T902_9ACTN</name>
<evidence type="ECO:0000313" key="3">
    <source>
        <dbReference type="Proteomes" id="UP000599074"/>
    </source>
</evidence>
<dbReference type="EMBL" id="BOON01000007">
    <property type="protein sequence ID" value="GII21482.1"/>
    <property type="molecule type" value="Genomic_DNA"/>
</dbReference>
<comment type="caution">
    <text evidence="2">The sequence shown here is derived from an EMBL/GenBank/DDBJ whole genome shotgun (WGS) entry which is preliminary data.</text>
</comment>
<feature type="region of interest" description="Disordered" evidence="1">
    <location>
        <begin position="1"/>
        <end position="63"/>
    </location>
</feature>
<sequence>MKVISPSVAVARPDTGLEDEMTDTTKAPKDTTKDGGSSTDGTGICSDPAETAQTKESASEESK</sequence>
<proteinExistence type="predicted"/>
<dbReference type="AlphaFoldDB" id="A0A8J3T902"/>